<dbReference type="Pfam" id="PF13450">
    <property type="entry name" value="NAD_binding_8"/>
    <property type="match status" value="1"/>
</dbReference>
<dbReference type="Pfam" id="PF01593">
    <property type="entry name" value="Amino_oxidase"/>
    <property type="match status" value="1"/>
</dbReference>
<dbReference type="OrthoDB" id="5792777at2"/>
<proteinExistence type="predicted"/>
<dbReference type="EMBL" id="CP013189">
    <property type="protein sequence ID" value="ALO45267.1"/>
    <property type="molecule type" value="Genomic_DNA"/>
</dbReference>
<dbReference type="Gene3D" id="3.90.660.10">
    <property type="match status" value="1"/>
</dbReference>
<dbReference type="PROSITE" id="PS51257">
    <property type="entry name" value="PROKAR_LIPOPROTEIN"/>
    <property type="match status" value="1"/>
</dbReference>
<dbReference type="InterPro" id="IPR002937">
    <property type="entry name" value="Amino_oxidase"/>
</dbReference>
<sequence length="343" mass="37241">MKVAVIGAGLSGLGCAKILQQAGLEITVFEKSRGLGGRMSTRRTESWQCDHGAQYFTARSAQFRDEVDSWIRAGAAAEWQATIISIGERPADLPDARKSETRRFVGTPGMSAPARFMAQGLNIKSQCRVQTLQRRGGGWLLGYQSANGATETAQFDWVVCAMPAPQSSELLSSSAPDVSAAIQRFGMQPCWAVMLACDNPLEASFDAAFVNEGALSWIARDTSKPSRKGAECWLLHASEQWSLDNLELTAEQATTNLLAEFARLTGIELNAFNVTQTSAHRWRYARNGDAPDAPVSRLESGLKLGICGDWLNGGRVEGAWQSGRHLAQSILNCATCHHPNPDR</sequence>
<accession>A0A0S2KB02</accession>
<keyword evidence="3" id="KW-1185">Reference proteome</keyword>
<dbReference type="GO" id="GO:0016491">
    <property type="term" value="F:oxidoreductase activity"/>
    <property type="evidence" value="ECO:0007669"/>
    <property type="project" value="InterPro"/>
</dbReference>
<dbReference type="PANTHER" id="PTHR16128:SF5">
    <property type="entry name" value="FAD_NAD(P)-BINDING OXIDOREDUCTASE FAMILY PROTEIN"/>
    <property type="match status" value="1"/>
</dbReference>
<gene>
    <name evidence="2" type="ORF">PS2015_584</name>
</gene>
<dbReference type="PANTHER" id="PTHR16128">
    <property type="entry name" value="FAD/NAD(P)-BINDING OXIDOREDUCTASE FAMILY PROTEIN"/>
    <property type="match status" value="1"/>
</dbReference>
<dbReference type="InterPro" id="IPR036188">
    <property type="entry name" value="FAD/NAD-bd_sf"/>
</dbReference>
<dbReference type="KEGG" id="pspi:PS2015_584"/>
<name>A0A0S2KB02_9GAMM</name>
<dbReference type="SUPFAM" id="SSF51905">
    <property type="entry name" value="FAD/NAD(P)-binding domain"/>
    <property type="match status" value="1"/>
</dbReference>
<evidence type="ECO:0000313" key="2">
    <source>
        <dbReference type="EMBL" id="ALO45267.1"/>
    </source>
</evidence>
<evidence type="ECO:0000313" key="3">
    <source>
        <dbReference type="Proteomes" id="UP000065641"/>
    </source>
</evidence>
<dbReference type="RefSeq" id="WP_058020788.1">
    <property type="nucleotide sequence ID" value="NZ_CP013189.1"/>
</dbReference>
<dbReference type="AlphaFoldDB" id="A0A0S2KB02"/>
<organism evidence="2 3">
    <name type="scientific">Pseudohongiella spirulinae</name>
    <dbReference type="NCBI Taxonomy" id="1249552"/>
    <lineage>
        <taxon>Bacteria</taxon>
        <taxon>Pseudomonadati</taxon>
        <taxon>Pseudomonadota</taxon>
        <taxon>Gammaproteobacteria</taxon>
        <taxon>Pseudomonadales</taxon>
        <taxon>Pseudohongiellaceae</taxon>
        <taxon>Pseudohongiella</taxon>
    </lineage>
</organism>
<dbReference type="Gene3D" id="3.50.50.60">
    <property type="entry name" value="FAD/NAD(P)-binding domain"/>
    <property type="match status" value="1"/>
</dbReference>
<reference evidence="2 3" key="1">
    <citation type="submission" date="2015-11" db="EMBL/GenBank/DDBJ databases">
        <authorList>
            <person name="Zhang Y."/>
            <person name="Guo Z."/>
        </authorList>
    </citation>
    <scope>NUCLEOTIDE SEQUENCE [LARGE SCALE GENOMIC DNA]</scope>
    <source>
        <strain evidence="2 3">KCTC 32221</strain>
    </source>
</reference>
<protein>
    <submittedName>
        <fullName evidence="2">FAD dependent oxidoreductase</fullName>
    </submittedName>
</protein>
<evidence type="ECO:0000259" key="1">
    <source>
        <dbReference type="Pfam" id="PF01593"/>
    </source>
</evidence>
<dbReference type="PATRIC" id="fig|1249552.3.peg.589"/>
<dbReference type="STRING" id="1249552.PS2015_584"/>
<dbReference type="Proteomes" id="UP000065641">
    <property type="component" value="Chromosome"/>
</dbReference>
<dbReference type="PRINTS" id="PR00419">
    <property type="entry name" value="ADXRDTASE"/>
</dbReference>
<feature type="domain" description="Amine oxidase" evidence="1">
    <location>
        <begin position="104"/>
        <end position="331"/>
    </location>
</feature>